<sequence length="354" mass="39789">MSNEITPKERLFTHFEGEEVDRPPVFSALGSYVYAGCEKYGYPFYSIFKDSDKASDVLATPIELYDFESALCPIDLNIVAEAFGAEASFYPNKPPDKVMYPTIKTKLTSEPEEYGSIEAPELTEAGRIPYVVDTLKKLKEKVDPEIPVGAFLIGPFLAMGQMVELDVLYKATVKYPEEVKSFLDTVTGFQIEYAKWLEEAGADFISLRPMGSSQDTLGVRKYKEFAQPYIQKILDSLEGYKVLHICGQTDDMVDLMWESGAHGISLDQKNDYVSNREELGPEANIYEGIDPYETMVKASPEEIESMVKECFEDGIDVPMTGCDLWPEAPVENMQAFSDSIKKYGKELWIKKKGG</sequence>
<dbReference type="AlphaFoldDB" id="A0A133VIG1"/>
<dbReference type="SUPFAM" id="SSF51726">
    <property type="entry name" value="UROD/MetE-like"/>
    <property type="match status" value="1"/>
</dbReference>
<gene>
    <name evidence="2" type="ORF">AKJ51_03985</name>
</gene>
<accession>A0A133VIG1</accession>
<keyword evidence="3" id="KW-1185">Reference proteome</keyword>
<dbReference type="Gene3D" id="3.20.20.210">
    <property type="match status" value="1"/>
</dbReference>
<dbReference type="EMBL" id="LHYE01000052">
    <property type="protein sequence ID" value="KXB06229.1"/>
    <property type="molecule type" value="Genomic_DNA"/>
</dbReference>
<dbReference type="Proteomes" id="UP000070263">
    <property type="component" value="Unassembled WGS sequence"/>
</dbReference>
<name>A0A133VIG1_9EURY</name>
<dbReference type="PANTHER" id="PTHR47099">
    <property type="entry name" value="METHYLCOBAMIDE:COM METHYLTRANSFERASE MTBA"/>
    <property type="match status" value="1"/>
</dbReference>
<feature type="domain" description="Uroporphyrinogen decarboxylase (URO-D)" evidence="1">
    <location>
        <begin position="6"/>
        <end position="343"/>
    </location>
</feature>
<comment type="caution">
    <text evidence="2">The sequence shown here is derived from an EMBL/GenBank/DDBJ whole genome shotgun (WGS) entry which is preliminary data.</text>
</comment>
<reference evidence="2 3" key="1">
    <citation type="journal article" date="2016" name="Sci. Rep.">
        <title>Metabolic traits of an uncultured archaeal lineage -MSBL1- from brine pools of the Red Sea.</title>
        <authorList>
            <person name="Mwirichia R."/>
            <person name="Alam I."/>
            <person name="Rashid M."/>
            <person name="Vinu M."/>
            <person name="Ba-Alawi W."/>
            <person name="Anthony Kamau A."/>
            <person name="Kamanda Ngugi D."/>
            <person name="Goker M."/>
            <person name="Klenk H.P."/>
            <person name="Bajic V."/>
            <person name="Stingl U."/>
        </authorList>
    </citation>
    <scope>NUCLEOTIDE SEQUENCE [LARGE SCALE GENOMIC DNA]</scope>
    <source>
        <strain evidence="2">SCGC-AAA382A20</strain>
    </source>
</reference>
<evidence type="ECO:0000313" key="3">
    <source>
        <dbReference type="Proteomes" id="UP000070263"/>
    </source>
</evidence>
<protein>
    <recommendedName>
        <fullName evidence="1">Uroporphyrinogen decarboxylase (URO-D) domain-containing protein</fullName>
    </recommendedName>
</protein>
<dbReference type="GO" id="GO:0006779">
    <property type="term" value="P:porphyrin-containing compound biosynthetic process"/>
    <property type="evidence" value="ECO:0007669"/>
    <property type="project" value="InterPro"/>
</dbReference>
<dbReference type="InterPro" id="IPR038071">
    <property type="entry name" value="UROD/MetE-like_sf"/>
</dbReference>
<evidence type="ECO:0000259" key="1">
    <source>
        <dbReference type="Pfam" id="PF01208"/>
    </source>
</evidence>
<proteinExistence type="predicted"/>
<organism evidence="2 3">
    <name type="scientific">candidate division MSBL1 archaeon SCGC-AAA382A20</name>
    <dbReference type="NCBI Taxonomy" id="1698280"/>
    <lineage>
        <taxon>Archaea</taxon>
        <taxon>Methanobacteriati</taxon>
        <taxon>Methanobacteriota</taxon>
        <taxon>candidate division MSBL1</taxon>
    </lineage>
</organism>
<dbReference type="GO" id="GO:0004853">
    <property type="term" value="F:uroporphyrinogen decarboxylase activity"/>
    <property type="evidence" value="ECO:0007669"/>
    <property type="project" value="InterPro"/>
</dbReference>
<dbReference type="PANTHER" id="PTHR47099:SF1">
    <property type="entry name" value="METHYLCOBAMIDE:COM METHYLTRANSFERASE MTBA"/>
    <property type="match status" value="1"/>
</dbReference>
<evidence type="ECO:0000313" key="2">
    <source>
        <dbReference type="EMBL" id="KXB06229.1"/>
    </source>
</evidence>
<dbReference type="InterPro" id="IPR000257">
    <property type="entry name" value="Uroporphyrinogen_deCOase"/>
</dbReference>
<dbReference type="InterPro" id="IPR052024">
    <property type="entry name" value="Methanogen_methyltrans"/>
</dbReference>
<dbReference type="Pfam" id="PF01208">
    <property type="entry name" value="URO-D"/>
    <property type="match status" value="1"/>
</dbReference>